<accession>A0ABM1XIP3</accession>
<dbReference type="EnsemblMetazoa" id="AALFPA23_000046.R63">
    <property type="protein sequence ID" value="AALFPA23_000046.P63"/>
    <property type="gene ID" value="AALFPA23_000046"/>
</dbReference>
<evidence type="ECO:0000313" key="2">
    <source>
        <dbReference type="EnsemblMetazoa" id="AALFPA23_000046.P63"/>
    </source>
</evidence>
<organism evidence="2 3">
    <name type="scientific">Aedes albopictus</name>
    <name type="common">Asian tiger mosquito</name>
    <name type="synonym">Stegomyia albopicta</name>
    <dbReference type="NCBI Taxonomy" id="7160"/>
    <lineage>
        <taxon>Eukaryota</taxon>
        <taxon>Metazoa</taxon>
        <taxon>Ecdysozoa</taxon>
        <taxon>Arthropoda</taxon>
        <taxon>Hexapoda</taxon>
        <taxon>Insecta</taxon>
        <taxon>Pterygota</taxon>
        <taxon>Neoptera</taxon>
        <taxon>Endopterygota</taxon>
        <taxon>Diptera</taxon>
        <taxon>Nematocera</taxon>
        <taxon>Culicoidea</taxon>
        <taxon>Culicidae</taxon>
        <taxon>Culicinae</taxon>
        <taxon>Aedini</taxon>
        <taxon>Aedes</taxon>
        <taxon>Stegomyia</taxon>
    </lineage>
</organism>
<evidence type="ECO:0000313" key="3">
    <source>
        <dbReference type="Proteomes" id="UP000069940"/>
    </source>
</evidence>
<dbReference type="RefSeq" id="XP_019557522.2">
    <property type="nucleotide sequence ID" value="XM_019701977.3"/>
</dbReference>
<proteinExistence type="predicted"/>
<sequence>MEMDSKKNKTPKKKRSPLVGSLRRQRDELKSEWMRLEGDRIQLAVRHTDLLSQWNSISGSFVDATRERDETIERLLREAGFPTLSPGKLNNEKELRQLAFETAEKAVQTELW</sequence>
<dbReference type="Proteomes" id="UP000069940">
    <property type="component" value="Unassembled WGS sequence"/>
</dbReference>
<reference evidence="3" key="1">
    <citation type="journal article" date="2015" name="Proc. Natl. Acad. Sci. U.S.A.">
        <title>Genome sequence of the Asian Tiger mosquito, Aedes albopictus, reveals insights into its biology, genetics, and evolution.</title>
        <authorList>
            <person name="Chen X.G."/>
            <person name="Jiang X."/>
            <person name="Gu J."/>
            <person name="Xu M."/>
            <person name="Wu Y."/>
            <person name="Deng Y."/>
            <person name="Zhang C."/>
            <person name="Bonizzoni M."/>
            <person name="Dermauw W."/>
            <person name="Vontas J."/>
            <person name="Armbruster P."/>
            <person name="Huang X."/>
            <person name="Yang Y."/>
            <person name="Zhang H."/>
            <person name="He W."/>
            <person name="Peng H."/>
            <person name="Liu Y."/>
            <person name="Wu K."/>
            <person name="Chen J."/>
            <person name="Lirakis M."/>
            <person name="Topalis P."/>
            <person name="Van Leeuwen T."/>
            <person name="Hall A.B."/>
            <person name="Jiang X."/>
            <person name="Thorpe C."/>
            <person name="Mueller R.L."/>
            <person name="Sun C."/>
            <person name="Waterhouse R.M."/>
            <person name="Yan G."/>
            <person name="Tu Z.J."/>
            <person name="Fang X."/>
            <person name="James A.A."/>
        </authorList>
    </citation>
    <scope>NUCLEOTIDE SEQUENCE [LARGE SCALE GENOMIC DNA]</scope>
    <source>
        <strain evidence="3">Foshan</strain>
    </source>
</reference>
<protein>
    <submittedName>
        <fullName evidence="2">Uncharacterized protein</fullName>
    </submittedName>
</protein>
<name>A0ABM1XIP3_AEDAL</name>
<feature type="region of interest" description="Disordered" evidence="1">
    <location>
        <begin position="1"/>
        <end position="24"/>
    </location>
</feature>
<evidence type="ECO:0000256" key="1">
    <source>
        <dbReference type="SAM" id="MobiDB-lite"/>
    </source>
</evidence>
<keyword evidence="3" id="KW-1185">Reference proteome</keyword>
<dbReference type="GeneID" id="109426457"/>
<reference evidence="2" key="2">
    <citation type="submission" date="2025-05" db="UniProtKB">
        <authorList>
            <consortium name="EnsemblMetazoa"/>
        </authorList>
    </citation>
    <scope>IDENTIFICATION</scope>
    <source>
        <strain evidence="2">Foshan</strain>
    </source>
</reference>